<dbReference type="Proteomes" id="UP000233551">
    <property type="component" value="Unassembled WGS sequence"/>
</dbReference>
<proteinExistence type="predicted"/>
<evidence type="ECO:0000313" key="2">
    <source>
        <dbReference type="Proteomes" id="UP000233551"/>
    </source>
</evidence>
<dbReference type="AlphaFoldDB" id="A0A2I0KQC4"/>
<keyword evidence="2" id="KW-1185">Reference proteome</keyword>
<name>A0A2I0KQC4_PUNGR</name>
<gene>
    <name evidence="1" type="ORF">CRG98_008937</name>
</gene>
<accession>A0A2I0KQC4</accession>
<organism evidence="1 2">
    <name type="scientific">Punica granatum</name>
    <name type="common">Pomegranate</name>
    <dbReference type="NCBI Taxonomy" id="22663"/>
    <lineage>
        <taxon>Eukaryota</taxon>
        <taxon>Viridiplantae</taxon>
        <taxon>Streptophyta</taxon>
        <taxon>Embryophyta</taxon>
        <taxon>Tracheophyta</taxon>
        <taxon>Spermatophyta</taxon>
        <taxon>Magnoliopsida</taxon>
        <taxon>eudicotyledons</taxon>
        <taxon>Gunneridae</taxon>
        <taxon>Pentapetalae</taxon>
        <taxon>rosids</taxon>
        <taxon>malvids</taxon>
        <taxon>Myrtales</taxon>
        <taxon>Lythraceae</taxon>
        <taxon>Punica</taxon>
    </lineage>
</organism>
<protein>
    <submittedName>
        <fullName evidence="1">Uncharacterized protein</fullName>
    </submittedName>
</protein>
<comment type="caution">
    <text evidence="1">The sequence shown here is derived from an EMBL/GenBank/DDBJ whole genome shotgun (WGS) entry which is preliminary data.</text>
</comment>
<dbReference type="EMBL" id="PGOL01000434">
    <property type="protein sequence ID" value="PKI70704.1"/>
    <property type="molecule type" value="Genomic_DNA"/>
</dbReference>
<evidence type="ECO:0000313" key="1">
    <source>
        <dbReference type="EMBL" id="PKI70704.1"/>
    </source>
</evidence>
<reference evidence="1 2" key="1">
    <citation type="submission" date="2017-11" db="EMBL/GenBank/DDBJ databases">
        <title>De-novo sequencing of pomegranate (Punica granatum L.) genome.</title>
        <authorList>
            <person name="Akparov Z."/>
            <person name="Amiraslanov A."/>
            <person name="Hajiyeva S."/>
            <person name="Abbasov M."/>
            <person name="Kaur K."/>
            <person name="Hamwieh A."/>
            <person name="Solovyev V."/>
            <person name="Salamov A."/>
            <person name="Braich B."/>
            <person name="Kosarev P."/>
            <person name="Mahmoud A."/>
            <person name="Hajiyev E."/>
            <person name="Babayeva S."/>
            <person name="Izzatullayeva V."/>
            <person name="Mammadov A."/>
            <person name="Mammadov A."/>
            <person name="Sharifova S."/>
            <person name="Ojaghi J."/>
            <person name="Eynullazada K."/>
            <person name="Bayramov B."/>
            <person name="Abdulazimova A."/>
            <person name="Shahmuradov I."/>
        </authorList>
    </citation>
    <scope>NUCLEOTIDE SEQUENCE [LARGE SCALE GENOMIC DNA]</scope>
    <source>
        <strain evidence="2">cv. AG2017</strain>
        <tissue evidence="1">Leaf</tissue>
    </source>
</reference>
<sequence>METHGRSRGKLAERARVARFQPSNDARAVEDMLARHLQQTLEVAASHGIQADRAGIKIGARQVLTAFFHTFKEP</sequence>